<dbReference type="EMBL" id="RBTE01000035">
    <property type="protein sequence ID" value="RMT35895.1"/>
    <property type="molecule type" value="Genomic_DNA"/>
</dbReference>
<protein>
    <submittedName>
        <fullName evidence="2">Uncharacterized protein</fullName>
    </submittedName>
</protein>
<dbReference type="Proteomes" id="UP000278180">
    <property type="component" value="Unassembled WGS sequence"/>
</dbReference>
<dbReference type="AlphaFoldDB" id="A0A3M5KK68"/>
<accession>A0A3M5KK68</accession>
<evidence type="ECO:0000313" key="2">
    <source>
        <dbReference type="EMBL" id="RMT35895.1"/>
    </source>
</evidence>
<sequence length="37" mass="4215">MAQRSPMSTSLSRLLTLQAVRNLTSLKRDAKRLQKKS</sequence>
<organism evidence="2 4">
    <name type="scientific">Pseudomonas savastanoi</name>
    <name type="common">Pseudomonas syringae pv. savastanoi</name>
    <dbReference type="NCBI Taxonomy" id="29438"/>
    <lineage>
        <taxon>Bacteria</taxon>
        <taxon>Pseudomonadati</taxon>
        <taxon>Pseudomonadota</taxon>
        <taxon>Gammaproteobacteria</taxon>
        <taxon>Pseudomonadales</taxon>
        <taxon>Pseudomonadaceae</taxon>
        <taxon>Pseudomonas</taxon>
    </lineage>
</organism>
<evidence type="ECO:0000313" key="3">
    <source>
        <dbReference type="Proteomes" id="UP000269801"/>
    </source>
</evidence>
<name>A0A3M5KK68_PSESS</name>
<comment type="caution">
    <text evidence="2">The sequence shown here is derived from an EMBL/GenBank/DDBJ whole genome shotgun (WGS) entry which is preliminary data.</text>
</comment>
<proteinExistence type="predicted"/>
<gene>
    <name evidence="2" type="ORF">ALP51_03303</name>
    <name evidence="1" type="ORF">ALP70_03487</name>
</gene>
<evidence type="ECO:0000313" key="1">
    <source>
        <dbReference type="EMBL" id="RMS17781.1"/>
    </source>
</evidence>
<dbReference type="EMBL" id="RBSL01000567">
    <property type="protein sequence ID" value="RMS17781.1"/>
    <property type="molecule type" value="Genomic_DNA"/>
</dbReference>
<dbReference type="Proteomes" id="UP000269801">
    <property type="component" value="Unassembled WGS sequence"/>
</dbReference>
<reference evidence="3 4" key="1">
    <citation type="submission" date="2018-08" db="EMBL/GenBank/DDBJ databases">
        <title>Recombination of ecologically and evolutionarily significant loci maintains genetic cohesion in the Pseudomonas syringae species complex.</title>
        <authorList>
            <person name="Dillon M."/>
            <person name="Thakur S."/>
            <person name="Almeida R.N.D."/>
            <person name="Weir B.S."/>
            <person name="Guttman D.S."/>
        </authorList>
    </citation>
    <scope>NUCLEOTIDE SEQUENCE [LARGE SCALE GENOMIC DNA]</scope>
    <source>
        <strain evidence="2 4">ICMP 13684</strain>
        <strain evidence="1 3">ICMP 13685</strain>
    </source>
</reference>
<evidence type="ECO:0000313" key="4">
    <source>
        <dbReference type="Proteomes" id="UP000278180"/>
    </source>
</evidence>